<dbReference type="EMBL" id="JADAQT010000062">
    <property type="protein sequence ID" value="MBE1875374.1"/>
    <property type="molecule type" value="Genomic_DNA"/>
</dbReference>
<reference evidence="2 3" key="1">
    <citation type="submission" date="2020-10" db="EMBL/GenBank/DDBJ databases">
        <title>Myceligenerans pegani sp. nov., an endophytic actinomycete isolated from Peganum harmala L. in Xinjiang, China.</title>
        <authorList>
            <person name="Xin L."/>
        </authorList>
    </citation>
    <scope>NUCLEOTIDE SEQUENCE [LARGE SCALE GENOMIC DNA]</scope>
    <source>
        <strain evidence="2 3">TRM65318</strain>
    </source>
</reference>
<keyword evidence="1" id="KW-0472">Membrane</keyword>
<keyword evidence="3" id="KW-1185">Reference proteome</keyword>
<dbReference type="Proteomes" id="UP000625527">
    <property type="component" value="Unassembled WGS sequence"/>
</dbReference>
<keyword evidence="1" id="KW-1133">Transmembrane helix</keyword>
<sequence>MGPASIRPTRSLAWALSSGLAMHIVCGLLAMAWTALAISAGRVASPDESWHGDPMDRWIGATWLAASLCYTIVLLVSHLITSRLFRWRTDYLTPAVATFSYLAFATNSSVPTGLQIDQIVGALPWIGVFGLDGSALAGYLIPLAFGAWILRTRQRDEVKPQQAQATTA</sequence>
<accession>A0ABR9MVG3</accession>
<evidence type="ECO:0000313" key="3">
    <source>
        <dbReference type="Proteomes" id="UP000625527"/>
    </source>
</evidence>
<gene>
    <name evidence="2" type="ORF">IHE71_06580</name>
</gene>
<protein>
    <submittedName>
        <fullName evidence="2">Uncharacterized protein</fullName>
    </submittedName>
</protein>
<evidence type="ECO:0000313" key="2">
    <source>
        <dbReference type="EMBL" id="MBE1875374.1"/>
    </source>
</evidence>
<proteinExistence type="predicted"/>
<feature type="transmembrane region" description="Helical" evidence="1">
    <location>
        <begin position="122"/>
        <end position="150"/>
    </location>
</feature>
<feature type="transmembrane region" description="Helical" evidence="1">
    <location>
        <begin position="58"/>
        <end position="79"/>
    </location>
</feature>
<evidence type="ECO:0000256" key="1">
    <source>
        <dbReference type="SAM" id="Phobius"/>
    </source>
</evidence>
<name>A0ABR9MVG3_9MICO</name>
<feature type="transmembrane region" description="Helical" evidence="1">
    <location>
        <begin position="91"/>
        <end position="110"/>
    </location>
</feature>
<keyword evidence="1" id="KW-0812">Transmembrane</keyword>
<feature type="transmembrane region" description="Helical" evidence="1">
    <location>
        <begin position="12"/>
        <end position="38"/>
    </location>
</feature>
<dbReference type="RefSeq" id="WP_192861950.1">
    <property type="nucleotide sequence ID" value="NZ_JADAQT010000062.1"/>
</dbReference>
<organism evidence="2 3">
    <name type="scientific">Myceligenerans pegani</name>
    <dbReference type="NCBI Taxonomy" id="2776917"/>
    <lineage>
        <taxon>Bacteria</taxon>
        <taxon>Bacillati</taxon>
        <taxon>Actinomycetota</taxon>
        <taxon>Actinomycetes</taxon>
        <taxon>Micrococcales</taxon>
        <taxon>Promicromonosporaceae</taxon>
        <taxon>Myceligenerans</taxon>
    </lineage>
</organism>
<comment type="caution">
    <text evidence="2">The sequence shown here is derived from an EMBL/GenBank/DDBJ whole genome shotgun (WGS) entry which is preliminary data.</text>
</comment>